<reference evidence="1" key="1">
    <citation type="submission" date="2021-06" db="EMBL/GenBank/DDBJ databases">
        <title>Parelaphostrongylus tenuis whole genome reference sequence.</title>
        <authorList>
            <person name="Garwood T.J."/>
            <person name="Larsen P.A."/>
            <person name="Fountain-Jones N.M."/>
            <person name="Garbe J.R."/>
            <person name="Macchietto M.G."/>
            <person name="Kania S.A."/>
            <person name="Gerhold R.W."/>
            <person name="Richards J.E."/>
            <person name="Wolf T.M."/>
        </authorList>
    </citation>
    <scope>NUCLEOTIDE SEQUENCE</scope>
    <source>
        <strain evidence="1">MNPRO001-30</strain>
        <tissue evidence="1">Meninges</tissue>
    </source>
</reference>
<protein>
    <submittedName>
        <fullName evidence="1">Uncharacterized protein</fullName>
    </submittedName>
</protein>
<dbReference type="Proteomes" id="UP001196413">
    <property type="component" value="Unassembled WGS sequence"/>
</dbReference>
<gene>
    <name evidence="1" type="ORF">KIN20_004490</name>
</gene>
<sequence>MNTVEYSSGDPAIPKAEAFHTAFVALIAGGYLGDVSYLEEILSHLCNPEVYTSIAKHRWGQMNTEKNRRQMDENYSVDFTTIYASSRTTTYKLGGRIR</sequence>
<keyword evidence="2" id="KW-1185">Reference proteome</keyword>
<proteinExistence type="predicted"/>
<accession>A0AAD5MRF3</accession>
<dbReference type="EMBL" id="JAHQIW010000604">
    <property type="protein sequence ID" value="KAJ1349049.1"/>
    <property type="molecule type" value="Genomic_DNA"/>
</dbReference>
<comment type="caution">
    <text evidence="1">The sequence shown here is derived from an EMBL/GenBank/DDBJ whole genome shotgun (WGS) entry which is preliminary data.</text>
</comment>
<evidence type="ECO:0000313" key="2">
    <source>
        <dbReference type="Proteomes" id="UP001196413"/>
    </source>
</evidence>
<organism evidence="1 2">
    <name type="scientific">Parelaphostrongylus tenuis</name>
    <name type="common">Meningeal worm</name>
    <dbReference type="NCBI Taxonomy" id="148309"/>
    <lineage>
        <taxon>Eukaryota</taxon>
        <taxon>Metazoa</taxon>
        <taxon>Ecdysozoa</taxon>
        <taxon>Nematoda</taxon>
        <taxon>Chromadorea</taxon>
        <taxon>Rhabditida</taxon>
        <taxon>Rhabditina</taxon>
        <taxon>Rhabditomorpha</taxon>
        <taxon>Strongyloidea</taxon>
        <taxon>Metastrongylidae</taxon>
        <taxon>Parelaphostrongylus</taxon>
    </lineage>
</organism>
<dbReference type="AlphaFoldDB" id="A0AAD5MRF3"/>
<evidence type="ECO:0000313" key="1">
    <source>
        <dbReference type="EMBL" id="KAJ1349049.1"/>
    </source>
</evidence>
<name>A0AAD5MRF3_PARTN</name>